<dbReference type="InterPro" id="IPR048376">
    <property type="entry name" value="YqiJ_N"/>
</dbReference>
<proteinExistence type="predicted"/>
<reference evidence="4" key="2">
    <citation type="submission" date="2020-10" db="EMBL/GenBank/DDBJ databases">
        <authorList>
            <consortium name="NCBI Pathogen Detection Project"/>
        </authorList>
    </citation>
    <scope>NUCLEOTIDE SEQUENCE</scope>
    <source>
        <strain evidence="4">CAVp300</strain>
    </source>
</reference>
<gene>
    <name evidence="4" type="ORF">I8531_002464</name>
</gene>
<evidence type="ECO:0000256" key="1">
    <source>
        <dbReference type="SAM" id="Phobius"/>
    </source>
</evidence>
<dbReference type="EMBL" id="DACSUM010000017">
    <property type="protein sequence ID" value="HAT3582156.1"/>
    <property type="molecule type" value="Genomic_DNA"/>
</dbReference>
<name>A0A9P3T8G1_KLUIN</name>
<dbReference type="InterPro" id="IPR010840">
    <property type="entry name" value="YqiJ_OB"/>
</dbReference>
<dbReference type="Pfam" id="PF07290">
    <property type="entry name" value="YqiJ_OB"/>
    <property type="match status" value="1"/>
</dbReference>
<dbReference type="Proteomes" id="UP000867740">
    <property type="component" value="Unassembled WGS sequence"/>
</dbReference>
<keyword evidence="1" id="KW-0472">Membrane</keyword>
<dbReference type="Pfam" id="PF21001">
    <property type="entry name" value="YqiJ_N"/>
    <property type="match status" value="1"/>
</dbReference>
<keyword evidence="1" id="KW-0812">Transmembrane</keyword>
<feature type="domain" description="Inner membrane protein YqiJ OB-fold" evidence="2">
    <location>
        <begin position="139"/>
        <end position="197"/>
    </location>
</feature>
<keyword evidence="1" id="KW-1133">Transmembrane helix</keyword>
<evidence type="ECO:0000313" key="5">
    <source>
        <dbReference type="Proteomes" id="UP000867740"/>
    </source>
</evidence>
<reference evidence="4" key="1">
    <citation type="journal article" date="2018" name="Genome Biol.">
        <title>SKESA: strategic k-mer extension for scrupulous assemblies.</title>
        <authorList>
            <person name="Souvorov A."/>
            <person name="Agarwala R."/>
            <person name="Lipman D.J."/>
        </authorList>
    </citation>
    <scope>NUCLEOTIDE SEQUENCE</scope>
    <source>
        <strain evidence="4">CAVp300</strain>
    </source>
</reference>
<feature type="transmembrane region" description="Helical" evidence="1">
    <location>
        <begin position="66"/>
        <end position="86"/>
    </location>
</feature>
<accession>A0A9P3T8G1</accession>
<evidence type="ECO:0000259" key="2">
    <source>
        <dbReference type="Pfam" id="PF07290"/>
    </source>
</evidence>
<evidence type="ECO:0000313" key="4">
    <source>
        <dbReference type="EMBL" id="HAT3582156.1"/>
    </source>
</evidence>
<feature type="transmembrane region" description="Helical" evidence="1">
    <location>
        <begin position="98"/>
        <end position="117"/>
    </location>
</feature>
<feature type="transmembrane region" description="Helical" evidence="1">
    <location>
        <begin position="12"/>
        <end position="35"/>
    </location>
</feature>
<dbReference type="AlphaFoldDB" id="A0A9P3T8G1"/>
<feature type="domain" description="Inner membrane protein YqiJ N-terminal" evidence="3">
    <location>
        <begin position="10"/>
        <end position="110"/>
    </location>
</feature>
<protein>
    <submittedName>
        <fullName evidence="4">YqiJ family protein</fullName>
    </submittedName>
</protein>
<evidence type="ECO:0000259" key="3">
    <source>
        <dbReference type="Pfam" id="PF21001"/>
    </source>
</evidence>
<dbReference type="RefSeq" id="WP_047373079.1">
    <property type="nucleotide sequence ID" value="NZ_CABMNU010000005.1"/>
</dbReference>
<sequence length="209" mass="23137">MDIFPEYYSPYFFALTFVALIGIVEIVSLFFGNVISGVIDSHLGHYDGVASGHLNQFFHYLNFGRVPALVVLCLIAGCFGLTGIFFQQLSVTLLQTPLPNVALIPFCLIFSGISTHYTGKLLGRWLPGDETSAITEDDFIGAMAIITGHSAAPQRPCEGKFKDKFGQVHYLLLEPEEGKTFKRGDKVLIICRLSASRYLAELNPWPNEL</sequence>
<comment type="caution">
    <text evidence="4">The sequence shown here is derived from an EMBL/GenBank/DDBJ whole genome shotgun (WGS) entry which is preliminary data.</text>
</comment>
<organism evidence="4 5">
    <name type="scientific">Kluyvera intermedia</name>
    <name type="common">Enterobacter intermedius</name>
    <dbReference type="NCBI Taxonomy" id="61648"/>
    <lineage>
        <taxon>Bacteria</taxon>
        <taxon>Pseudomonadati</taxon>
        <taxon>Pseudomonadota</taxon>
        <taxon>Gammaproteobacteria</taxon>
        <taxon>Enterobacterales</taxon>
        <taxon>Enterobacteriaceae</taxon>
        <taxon>Kluyvera</taxon>
    </lineage>
</organism>